<organism evidence="2 3">
    <name type="scientific">Blepharisma stoltei</name>
    <dbReference type="NCBI Taxonomy" id="1481888"/>
    <lineage>
        <taxon>Eukaryota</taxon>
        <taxon>Sar</taxon>
        <taxon>Alveolata</taxon>
        <taxon>Ciliophora</taxon>
        <taxon>Postciliodesmatophora</taxon>
        <taxon>Heterotrichea</taxon>
        <taxon>Heterotrichida</taxon>
        <taxon>Blepharismidae</taxon>
        <taxon>Blepharisma</taxon>
    </lineage>
</organism>
<reference evidence="2" key="1">
    <citation type="submission" date="2021-09" db="EMBL/GenBank/DDBJ databases">
        <authorList>
            <consortium name="AG Swart"/>
            <person name="Singh M."/>
            <person name="Singh A."/>
            <person name="Seah K."/>
            <person name="Emmerich C."/>
        </authorList>
    </citation>
    <scope>NUCLEOTIDE SEQUENCE</scope>
    <source>
        <strain evidence="2">ATCC30299</strain>
    </source>
</reference>
<dbReference type="AlphaFoldDB" id="A0AAU9K6D8"/>
<accession>A0AAU9K6D8</accession>
<proteinExistence type="predicted"/>
<evidence type="ECO:0000313" key="3">
    <source>
        <dbReference type="Proteomes" id="UP001162131"/>
    </source>
</evidence>
<gene>
    <name evidence="2" type="ORF">BSTOLATCC_MIC46722</name>
</gene>
<keyword evidence="1" id="KW-0812">Transmembrane</keyword>
<comment type="caution">
    <text evidence="2">The sequence shown here is derived from an EMBL/GenBank/DDBJ whole genome shotgun (WGS) entry which is preliminary data.</text>
</comment>
<dbReference type="EMBL" id="CAJZBQ010000046">
    <property type="protein sequence ID" value="CAG9328731.1"/>
    <property type="molecule type" value="Genomic_DNA"/>
</dbReference>
<feature type="transmembrane region" description="Helical" evidence="1">
    <location>
        <begin position="63"/>
        <end position="81"/>
    </location>
</feature>
<evidence type="ECO:0000256" key="1">
    <source>
        <dbReference type="SAM" id="Phobius"/>
    </source>
</evidence>
<feature type="transmembrane region" description="Helical" evidence="1">
    <location>
        <begin position="7"/>
        <end position="23"/>
    </location>
</feature>
<sequence length="246" mass="28074">MKGIEKLKVYIVVLLVFLVLFIAPEKFSSLSIEWIYPGHLFYHLSAFTFLYPNSNSVRKFLTVYLLSISELCLLCFVSKVPVHSLCSTVSIEFIAIFLVYSILPSSITKSAILNNEIRIMTYLNEAFWKSSLLINAIQYTLNFYELSQYSLAKSLFIGILFMMQTHLVYFADNYLTVSGFKKGISRNNIVIHMKHGLILSTIGYTLLSISKSSSDLNYSSDFLALKVCSSYLMVWYSLKAIKRSSI</sequence>
<keyword evidence="1" id="KW-1133">Transmembrane helix</keyword>
<keyword evidence="1" id="KW-0472">Membrane</keyword>
<protein>
    <submittedName>
        <fullName evidence="2">Uncharacterized protein</fullName>
    </submittedName>
</protein>
<keyword evidence="3" id="KW-1185">Reference proteome</keyword>
<dbReference type="Proteomes" id="UP001162131">
    <property type="component" value="Unassembled WGS sequence"/>
</dbReference>
<feature type="transmembrane region" description="Helical" evidence="1">
    <location>
        <begin position="35"/>
        <end position="51"/>
    </location>
</feature>
<feature type="transmembrane region" description="Helical" evidence="1">
    <location>
        <begin position="93"/>
        <end position="114"/>
    </location>
</feature>
<evidence type="ECO:0000313" key="2">
    <source>
        <dbReference type="EMBL" id="CAG9328731.1"/>
    </source>
</evidence>
<name>A0AAU9K6D8_9CILI</name>